<dbReference type="EMBL" id="JARKIB010000448">
    <property type="protein sequence ID" value="KAJ7707081.1"/>
    <property type="molecule type" value="Genomic_DNA"/>
</dbReference>
<dbReference type="GO" id="GO:0008270">
    <property type="term" value="F:zinc ion binding"/>
    <property type="evidence" value="ECO:0007669"/>
    <property type="project" value="UniProtKB-KW"/>
</dbReference>
<evidence type="ECO:0000256" key="1">
    <source>
        <dbReference type="ARBA" id="ARBA00022723"/>
    </source>
</evidence>
<sequence>MSGNPLAGSTLQNPWELDSNGDLVLASDINMTAQESVVRSAREQVLNLPPSSSRVIAEDAPAAPARVPFGRLSTGSHLAARHNRHHDPEFGSLRLEAQLQVLRNEEIELYRSLRRQLRDMHRYSQAVRNGAGTSRIVRPEPVLRTAQKENVRLPRVGPPIAHNDLYLDFARPPSNPEIKVKPHHTCTICQGLKSHPVTVKCGHSYCYVCIRLWLEKKWSCPECMATITCRPFRHYPEEAGLA</sequence>
<keyword evidence="2 4" id="KW-0863">Zinc-finger</keyword>
<evidence type="ECO:0000259" key="5">
    <source>
        <dbReference type="PROSITE" id="PS50089"/>
    </source>
</evidence>
<dbReference type="SUPFAM" id="SSF57850">
    <property type="entry name" value="RING/U-box"/>
    <property type="match status" value="1"/>
</dbReference>
<dbReference type="InterPro" id="IPR017907">
    <property type="entry name" value="Znf_RING_CS"/>
</dbReference>
<dbReference type="PROSITE" id="PS50089">
    <property type="entry name" value="ZF_RING_2"/>
    <property type="match status" value="1"/>
</dbReference>
<proteinExistence type="predicted"/>
<dbReference type="InterPro" id="IPR018957">
    <property type="entry name" value="Znf_C3HC4_RING-type"/>
</dbReference>
<evidence type="ECO:0000256" key="2">
    <source>
        <dbReference type="ARBA" id="ARBA00022771"/>
    </source>
</evidence>
<evidence type="ECO:0000313" key="7">
    <source>
        <dbReference type="Proteomes" id="UP001215598"/>
    </source>
</evidence>
<protein>
    <recommendedName>
        <fullName evidence="5">RING-type domain-containing protein</fullName>
    </recommendedName>
</protein>
<dbReference type="Pfam" id="PF00097">
    <property type="entry name" value="zf-C3HC4"/>
    <property type="match status" value="1"/>
</dbReference>
<feature type="domain" description="RING-type" evidence="5">
    <location>
        <begin position="186"/>
        <end position="223"/>
    </location>
</feature>
<dbReference type="InterPro" id="IPR001841">
    <property type="entry name" value="Znf_RING"/>
</dbReference>
<dbReference type="PROSITE" id="PS00518">
    <property type="entry name" value="ZF_RING_1"/>
    <property type="match status" value="1"/>
</dbReference>
<keyword evidence="1" id="KW-0479">Metal-binding</keyword>
<dbReference type="AlphaFoldDB" id="A0AAD7GX69"/>
<dbReference type="SMART" id="SM00184">
    <property type="entry name" value="RING"/>
    <property type="match status" value="1"/>
</dbReference>
<dbReference type="Gene3D" id="3.30.40.10">
    <property type="entry name" value="Zinc/RING finger domain, C3HC4 (zinc finger)"/>
    <property type="match status" value="1"/>
</dbReference>
<keyword evidence="7" id="KW-1185">Reference proteome</keyword>
<reference evidence="6" key="1">
    <citation type="submission" date="2023-03" db="EMBL/GenBank/DDBJ databases">
        <title>Massive genome expansion in bonnet fungi (Mycena s.s.) driven by repeated elements and novel gene families across ecological guilds.</title>
        <authorList>
            <consortium name="Lawrence Berkeley National Laboratory"/>
            <person name="Harder C.B."/>
            <person name="Miyauchi S."/>
            <person name="Viragh M."/>
            <person name="Kuo A."/>
            <person name="Thoen E."/>
            <person name="Andreopoulos B."/>
            <person name="Lu D."/>
            <person name="Skrede I."/>
            <person name="Drula E."/>
            <person name="Henrissat B."/>
            <person name="Morin E."/>
            <person name="Kohler A."/>
            <person name="Barry K."/>
            <person name="LaButti K."/>
            <person name="Morin E."/>
            <person name="Salamov A."/>
            <person name="Lipzen A."/>
            <person name="Mereny Z."/>
            <person name="Hegedus B."/>
            <person name="Baldrian P."/>
            <person name="Stursova M."/>
            <person name="Weitz H."/>
            <person name="Taylor A."/>
            <person name="Grigoriev I.V."/>
            <person name="Nagy L.G."/>
            <person name="Martin F."/>
            <person name="Kauserud H."/>
        </authorList>
    </citation>
    <scope>NUCLEOTIDE SEQUENCE</scope>
    <source>
        <strain evidence="6">CBHHK182m</strain>
    </source>
</reference>
<evidence type="ECO:0000256" key="3">
    <source>
        <dbReference type="ARBA" id="ARBA00022833"/>
    </source>
</evidence>
<organism evidence="6 7">
    <name type="scientific">Mycena metata</name>
    <dbReference type="NCBI Taxonomy" id="1033252"/>
    <lineage>
        <taxon>Eukaryota</taxon>
        <taxon>Fungi</taxon>
        <taxon>Dikarya</taxon>
        <taxon>Basidiomycota</taxon>
        <taxon>Agaricomycotina</taxon>
        <taxon>Agaricomycetes</taxon>
        <taxon>Agaricomycetidae</taxon>
        <taxon>Agaricales</taxon>
        <taxon>Marasmiineae</taxon>
        <taxon>Mycenaceae</taxon>
        <taxon>Mycena</taxon>
    </lineage>
</organism>
<comment type="caution">
    <text evidence="6">The sequence shown here is derived from an EMBL/GenBank/DDBJ whole genome shotgun (WGS) entry which is preliminary data.</text>
</comment>
<accession>A0AAD7GX69</accession>
<dbReference type="InterPro" id="IPR013083">
    <property type="entry name" value="Znf_RING/FYVE/PHD"/>
</dbReference>
<evidence type="ECO:0000256" key="4">
    <source>
        <dbReference type="PROSITE-ProRule" id="PRU00175"/>
    </source>
</evidence>
<keyword evidence="3" id="KW-0862">Zinc</keyword>
<gene>
    <name evidence="6" type="ORF">B0H16DRAFT_1746641</name>
</gene>
<name>A0AAD7GX69_9AGAR</name>
<evidence type="ECO:0000313" key="6">
    <source>
        <dbReference type="EMBL" id="KAJ7707081.1"/>
    </source>
</evidence>
<dbReference type="Proteomes" id="UP001215598">
    <property type="component" value="Unassembled WGS sequence"/>
</dbReference>